<gene>
    <name evidence="2" type="ORF">JDV02_010585</name>
</gene>
<dbReference type="AlphaFoldDB" id="A0A9Q8QT87"/>
<name>A0A9Q8QT87_9HYPO</name>
<sequence>MGNVIGGVTNLDGGSTHVMLSPSGSPASCSQQHIIKWRPAMRQAPDQTAATGAVWDASPIRPGGPGKGRDGGTSSNGGFGGSNMRQWSNIYYVPAALALDV</sequence>
<organism evidence="2 3">
    <name type="scientific">Purpureocillium takamizusanense</name>
    <dbReference type="NCBI Taxonomy" id="2060973"/>
    <lineage>
        <taxon>Eukaryota</taxon>
        <taxon>Fungi</taxon>
        <taxon>Dikarya</taxon>
        <taxon>Ascomycota</taxon>
        <taxon>Pezizomycotina</taxon>
        <taxon>Sordariomycetes</taxon>
        <taxon>Hypocreomycetidae</taxon>
        <taxon>Hypocreales</taxon>
        <taxon>Ophiocordycipitaceae</taxon>
        <taxon>Purpureocillium</taxon>
    </lineage>
</organism>
<feature type="compositionally biased region" description="Polar residues" evidence="1">
    <location>
        <begin position="22"/>
        <end position="31"/>
    </location>
</feature>
<protein>
    <submittedName>
        <fullName evidence="2">Uncharacterized protein</fullName>
    </submittedName>
</protein>
<evidence type="ECO:0000313" key="3">
    <source>
        <dbReference type="Proteomes" id="UP000829364"/>
    </source>
</evidence>
<feature type="region of interest" description="Disordered" evidence="1">
    <location>
        <begin position="42"/>
        <end position="85"/>
    </location>
</feature>
<dbReference type="Proteomes" id="UP000829364">
    <property type="component" value="Chromosome 13"/>
</dbReference>
<evidence type="ECO:0000313" key="2">
    <source>
        <dbReference type="EMBL" id="UNI24866.1"/>
    </source>
</evidence>
<accession>A0A9Q8QT87</accession>
<dbReference type="EMBL" id="CP086366">
    <property type="protein sequence ID" value="UNI24866.1"/>
    <property type="molecule type" value="Genomic_DNA"/>
</dbReference>
<dbReference type="GeneID" id="72072528"/>
<dbReference type="KEGG" id="ptkz:JDV02_010585"/>
<reference evidence="2" key="1">
    <citation type="submission" date="2021-11" db="EMBL/GenBank/DDBJ databases">
        <title>Purpureocillium_takamizusanense_genome.</title>
        <authorList>
            <person name="Nguyen N.-H."/>
        </authorList>
    </citation>
    <scope>NUCLEOTIDE SEQUENCE</scope>
    <source>
        <strain evidence="2">PT3</strain>
    </source>
</reference>
<keyword evidence="3" id="KW-1185">Reference proteome</keyword>
<feature type="region of interest" description="Disordered" evidence="1">
    <location>
        <begin position="12"/>
        <end position="31"/>
    </location>
</feature>
<evidence type="ECO:0000256" key="1">
    <source>
        <dbReference type="SAM" id="MobiDB-lite"/>
    </source>
</evidence>
<dbReference type="RefSeq" id="XP_047848347.1">
    <property type="nucleotide sequence ID" value="XM_047992333.1"/>
</dbReference>
<proteinExistence type="predicted"/>